<keyword evidence="1 10" id="KW-0808">Transferase</keyword>
<evidence type="ECO:0000256" key="6">
    <source>
        <dbReference type="ARBA" id="ARBA00023268"/>
    </source>
</evidence>
<keyword evidence="6" id="KW-0511">Multifunctional enzyme</keyword>
<reference evidence="10 11" key="1">
    <citation type="journal article" date="2011" name="J. Bacteriol.">
        <title>Complete genome sequence of Corynebacterium pseudotuberculosis I19, a strain isolated from a cow in Israel with bovine mastitis.</title>
        <authorList>
            <consortium name="Consortium: Rede Paraense de Genomica e Proteomica (RPGP)"/>
            <person name="Silva A."/>
            <person name="Schneider M.P."/>
            <person name="Cerdeira L."/>
            <person name="Barbosa M.S."/>
            <person name="Ramos R.T."/>
            <person name="Carneiro A.R."/>
            <person name="Santos R."/>
            <person name="Lima M."/>
            <person name="D'Afonseca V."/>
            <person name="Almeida S.S."/>
            <person name="Santos A.R."/>
            <person name="Soares S.C."/>
            <person name="Pinto A.C."/>
            <person name="Ali A."/>
            <person name="Dorella F.A."/>
            <person name="Rocha F."/>
            <person name="de Abreu V.A."/>
            <person name="Trost E."/>
            <person name="Tauch A."/>
            <person name="Shpigel N."/>
            <person name="Miyoshi A."/>
            <person name="Azevedo V."/>
        </authorList>
    </citation>
    <scope>NUCLEOTIDE SEQUENCE [LARGE SCALE GENOMIC DNA]</scope>
    <source>
        <strain evidence="10 11">C231</strain>
    </source>
</reference>
<evidence type="ECO:0000259" key="9">
    <source>
        <dbReference type="Pfam" id="PF08335"/>
    </source>
</evidence>
<keyword evidence="5" id="KW-0460">Magnesium</keyword>
<accession>A0A6D2LIS1</accession>
<feature type="domain" description="Glutamate-ammonia ligase adenylyltransferase repeated" evidence="8">
    <location>
        <begin position="185"/>
        <end position="355"/>
    </location>
</feature>
<evidence type="ECO:0000313" key="11">
    <source>
        <dbReference type="Proteomes" id="UP000000276"/>
    </source>
</evidence>
<evidence type="ECO:0000256" key="5">
    <source>
        <dbReference type="ARBA" id="ARBA00022842"/>
    </source>
</evidence>
<dbReference type="GO" id="GO:0047388">
    <property type="term" value="F:[glutamine synthetase]-adenylyl-L-tyrosine phosphorylase activity"/>
    <property type="evidence" value="ECO:0007669"/>
    <property type="project" value="UniProtKB-EC"/>
</dbReference>
<dbReference type="PANTHER" id="PTHR30621:SF0">
    <property type="entry name" value="BIFUNCTIONAL GLUTAMINE SYNTHETASE ADENYLYLTRANSFERASE_ADENYLYL-REMOVING ENZYME"/>
    <property type="match status" value="1"/>
</dbReference>
<dbReference type="InterPro" id="IPR043519">
    <property type="entry name" value="NT_sf"/>
</dbReference>
<dbReference type="GO" id="GO:0005829">
    <property type="term" value="C:cytosol"/>
    <property type="evidence" value="ECO:0007669"/>
    <property type="project" value="TreeGrafter"/>
</dbReference>
<evidence type="ECO:0000256" key="7">
    <source>
        <dbReference type="SAM" id="MobiDB-lite"/>
    </source>
</evidence>
<feature type="domain" description="PII-uridylyltransferase/Glutamine-synthetase adenylyltransferase" evidence="9">
    <location>
        <begin position="896"/>
        <end position="1039"/>
    </location>
</feature>
<dbReference type="GO" id="GO:0005524">
    <property type="term" value="F:ATP binding"/>
    <property type="evidence" value="ECO:0007669"/>
    <property type="project" value="UniProtKB-KW"/>
</dbReference>
<reference evidence="10 11" key="2">
    <citation type="journal article" date="2011" name="PLoS ONE">
        <title>Evidence for reductive genome evolution and lateral acquisition of virulence functions in two Corynebacterium pseudotuberculosis strains.</title>
        <authorList>
            <person name="Ruiz J.C."/>
            <person name="D'Afonseca V."/>
            <person name="Silva A."/>
            <person name="Ali A."/>
            <person name="Pinto A.C."/>
            <person name="Santos A.R."/>
            <person name="Rocha A.A."/>
            <person name="Lopes D.O."/>
            <person name="Dorella F.A."/>
            <person name="Pacheco L.G."/>
            <person name="Costa M.P."/>
            <person name="Turk M.Z."/>
            <person name="Seyffert N."/>
            <person name="Moraes P.M."/>
            <person name="Soares S.C."/>
            <person name="Almeida S.S."/>
            <person name="Castro T.L."/>
            <person name="Abreu V.A."/>
            <person name="Trost E."/>
            <person name="Baumbach J."/>
            <person name="Tauch A."/>
            <person name="Schneider M.P."/>
            <person name="McCulloch J."/>
            <person name="Cerdeira L.T."/>
            <person name="Ramos R.T."/>
            <person name="Zerlotini A."/>
            <person name="Dominitini A."/>
            <person name="Resende D.M."/>
            <person name="Coser E.M."/>
            <person name="Oliveira L.M."/>
            <person name="Pedrosa A.L."/>
            <person name="Vieira C.U."/>
            <person name="Guimaraes C.T."/>
            <person name="Bartholomeu D.C."/>
            <person name="Oliveira D.M."/>
            <person name="Santos F.R."/>
            <person name="Rabelo E.M."/>
            <person name="Lobo F.P."/>
            <person name="Franco G.R."/>
            <person name="Costa A.F."/>
            <person name="Castro I.M."/>
            <person name="Dias S.R."/>
            <person name="Ferro J.A."/>
            <person name="Ortega J.M."/>
            <person name="Paiva L.V."/>
            <person name="Goulart L.R."/>
            <person name="Almeida J.F."/>
            <person name="Ferro M.I."/>
            <person name="Carneiro N.P."/>
            <person name="Falcao P.R."/>
            <person name="Grynberg P."/>
            <person name="Teixeira S.M."/>
            <person name="Brommonschenkel S."/>
            <person name="Oliveira S.C."/>
            <person name="Meyer R."/>
            <person name="Moore R.J."/>
            <person name="Miyoshi A."/>
            <person name="Oliveira G.C."/>
            <person name="Azevedo V."/>
        </authorList>
    </citation>
    <scope>NUCLEOTIDE SEQUENCE [LARGE SCALE GENOMIC DNA]</scope>
    <source>
        <strain evidence="10 11">C231</strain>
    </source>
</reference>
<dbReference type="Proteomes" id="UP000000276">
    <property type="component" value="Chromosome"/>
</dbReference>
<dbReference type="OrthoDB" id="9759366at2"/>
<feature type="domain" description="Glutamate-ammonia ligase adenylyltransferase repeated" evidence="8">
    <location>
        <begin position="634"/>
        <end position="875"/>
    </location>
</feature>
<dbReference type="EC" id="2.7.7.42" evidence="10"/>
<dbReference type="KEGG" id="cpq:CPC231_07460"/>
<keyword evidence="3" id="KW-0547">Nucleotide-binding</keyword>
<dbReference type="Pfam" id="PF03710">
    <property type="entry name" value="GlnE"/>
    <property type="match status" value="2"/>
</dbReference>
<keyword evidence="11" id="KW-1185">Reference proteome</keyword>
<dbReference type="PANTHER" id="PTHR30621">
    <property type="entry name" value="GLUTAMINE SYNTHETASE ADENYLYLTRANSFERASE"/>
    <property type="match status" value="1"/>
</dbReference>
<evidence type="ECO:0000313" key="10">
    <source>
        <dbReference type="EMBL" id="QHI00970.1"/>
    </source>
</evidence>
<keyword evidence="4" id="KW-0067">ATP-binding</keyword>
<dbReference type="InterPro" id="IPR023057">
    <property type="entry name" value="GlnE"/>
</dbReference>
<gene>
    <name evidence="10" type="ORF">CPC231_07460</name>
</gene>
<organism evidence="10 11">
    <name type="scientific">Corynebacterium pseudotuberculosis (strain C231)</name>
    <dbReference type="NCBI Taxonomy" id="681645"/>
    <lineage>
        <taxon>Bacteria</taxon>
        <taxon>Bacillati</taxon>
        <taxon>Actinomycetota</taxon>
        <taxon>Actinomycetes</taxon>
        <taxon>Mycobacteriales</taxon>
        <taxon>Corynebacteriaceae</taxon>
        <taxon>Corynebacterium</taxon>
    </lineage>
</organism>
<dbReference type="EC" id="2.7.7.89" evidence="10"/>
<dbReference type="GO" id="GO:0008882">
    <property type="term" value="F:[glutamate-ammonia-ligase] adenylyltransferase activity"/>
    <property type="evidence" value="ECO:0007669"/>
    <property type="project" value="UniProtKB-EC"/>
</dbReference>
<feature type="domain" description="PII-uridylyltransferase/Glutamine-synthetase adenylyltransferase" evidence="9">
    <location>
        <begin position="383"/>
        <end position="529"/>
    </location>
</feature>
<dbReference type="NCBIfam" id="NF010707">
    <property type="entry name" value="PRK14109.1"/>
    <property type="match status" value="1"/>
</dbReference>
<name>A0A6D2LIS1_CORP2</name>
<evidence type="ECO:0000259" key="8">
    <source>
        <dbReference type="Pfam" id="PF03710"/>
    </source>
</evidence>
<evidence type="ECO:0000256" key="3">
    <source>
        <dbReference type="ARBA" id="ARBA00022741"/>
    </source>
</evidence>
<dbReference type="GO" id="GO:0000820">
    <property type="term" value="P:regulation of glutamine family amino acid metabolic process"/>
    <property type="evidence" value="ECO:0007669"/>
    <property type="project" value="TreeGrafter"/>
</dbReference>
<keyword evidence="2 10" id="KW-0548">Nucleotidyltransferase</keyword>
<dbReference type="Gene3D" id="3.30.460.10">
    <property type="entry name" value="Beta Polymerase, domain 2"/>
    <property type="match status" value="2"/>
</dbReference>
<evidence type="ECO:0000256" key="1">
    <source>
        <dbReference type="ARBA" id="ARBA00022679"/>
    </source>
</evidence>
<protein>
    <submittedName>
        <fullName evidence="10">Bifunctional [glutamine synthetase] adenylyltransferase/[glutamine synthetase]-adenylyl-L-tyrosine phosphorylase</fullName>
        <ecNumber evidence="10">2.7.7.42</ecNumber>
        <ecNumber evidence="10">2.7.7.89</ecNumber>
    </submittedName>
</protein>
<dbReference type="EMBL" id="CP001829">
    <property type="protein sequence ID" value="QHI00970.1"/>
    <property type="molecule type" value="Genomic_DNA"/>
</dbReference>
<dbReference type="Gene3D" id="1.20.120.330">
    <property type="entry name" value="Nucleotidyltransferases domain 2"/>
    <property type="match status" value="2"/>
</dbReference>
<dbReference type="InterPro" id="IPR013546">
    <property type="entry name" value="PII_UdlTrfase/GS_AdlTrfase"/>
</dbReference>
<evidence type="ECO:0000256" key="2">
    <source>
        <dbReference type="ARBA" id="ARBA00022695"/>
    </source>
</evidence>
<dbReference type="SUPFAM" id="SSF81593">
    <property type="entry name" value="Nucleotidyltransferase substrate binding subunit/domain"/>
    <property type="match status" value="2"/>
</dbReference>
<sequence length="1048" mass="115843">MTTPAARNLVPSLSSLGLNGRNAKSDLESLGWLQPDSVDVLWSLAGAADPDLALNTLMRIADSLEESARADFLLELRQNLVFRVRLFSLIGASTALGDHLVACKDQWRALQWGFPTRQEMMRGMLSAVAAQPAVFSSESKDTEGSSDDPDREFSFGTDFSEPDTAEESLETPGTYIAGISGPEAEKELKKAYRTFLLRIAASDLAGSYPKDSRRLGQPEVPFEVVTQALADLADAGLSAALAVAARNVYGEDLIDTHLAVIVMGKCGAQELNYISDVDVIFVAEPVTPRAQRLAGEFIRIGSSTFFEVDAALRPEGKHGALVRTLDSHVTYYKRWAHTWEFQALLKHRPMTGYIPLATRYSRMLSPMIWAASQRESFVTDVQSMRRRVLENVPEKLKNRELKLGPGGLRDVEFAVQLLQLVHGRSDESLRVLSTIQALEALVEGGYVGRDDGAELIESYEFLRLLEHRLQLQKLKRTHTMPDPHKEKVLRWLARSSGFRSSYDADETQIMMQQLKKVRLQISSLHRKLFYRPLLNSVVNISVGALKLTPEAAKLQLAALGYKFPDRAFDHLHALAAKAGRKAKIQAMLLPTHMEWLAQTADPDAGLLNYRKLSDAANDRSWFLRMLRDEGIVGQRLMKILGNSPYTADLIISSPDLVKQLADGAGGPKLLDTTTDRLARSLVAASVRQENPGKAIAVARSLRRAELARIASADLLGMMDVKEVCQSLSSVWDAVLEAALCSEIAATMAEAENKMPPATIAVIGMGRLGGAELGYGSDADVLFVCDPAEGVDENEAVRWAITVCDRMRTRLAKPSGDPPLEVDLGLRPEGRSGAVVRTLDSYARYYAQWGEVWETQALLRAEWVAGDEELGKRFLTMIEGIRYPQAGVSDKAIREVRRMKARVDEERLPRGADRNTHTKLGRGALTDIEWTVQLLTLMHAHQYQDLHTPSTLHALDALQKHSIISPEKVEILRTAWLIATQARNAIVLVKGKRADQLPQPGPQLAAIAGAAGWDPSDNQEFLDNYLKVTRRARAVVDEVFWGEISPGYN</sequence>
<dbReference type="SUPFAM" id="SSF81301">
    <property type="entry name" value="Nucleotidyltransferase"/>
    <property type="match status" value="2"/>
</dbReference>
<dbReference type="CDD" id="cd05401">
    <property type="entry name" value="NT_GlnE_GlnD_like"/>
    <property type="match status" value="2"/>
</dbReference>
<evidence type="ECO:0000256" key="4">
    <source>
        <dbReference type="ARBA" id="ARBA00022840"/>
    </source>
</evidence>
<dbReference type="AlphaFoldDB" id="A0A6D2LIS1"/>
<proteinExistence type="predicted"/>
<feature type="region of interest" description="Disordered" evidence="7">
    <location>
        <begin position="136"/>
        <end position="168"/>
    </location>
</feature>
<dbReference type="RefSeq" id="WP_013242343.1">
    <property type="nucleotide sequence ID" value="NC_017301.2"/>
</dbReference>
<dbReference type="InterPro" id="IPR005190">
    <property type="entry name" value="GlnE_rpt_dom"/>
</dbReference>
<dbReference type="Pfam" id="PF08335">
    <property type="entry name" value="GlnD_UR_UTase"/>
    <property type="match status" value="2"/>
</dbReference>